<proteinExistence type="predicted"/>
<evidence type="ECO:0000313" key="1">
    <source>
        <dbReference type="EMBL" id="AOZ10134.1"/>
    </source>
</evidence>
<evidence type="ECO:0000313" key="2">
    <source>
        <dbReference type="Proteomes" id="UP000177515"/>
    </source>
</evidence>
<keyword evidence="2" id="KW-1185">Reference proteome</keyword>
<gene>
    <name evidence="1" type="ORF">BKK80_31335</name>
</gene>
<dbReference type="EMBL" id="CP017755">
    <property type="protein sequence ID" value="AOZ10134.1"/>
    <property type="molecule type" value="Genomic_DNA"/>
</dbReference>
<organism evidence="1 2">
    <name type="scientific">Cupriavidus malaysiensis</name>
    <dbReference type="NCBI Taxonomy" id="367825"/>
    <lineage>
        <taxon>Bacteria</taxon>
        <taxon>Pseudomonadati</taxon>
        <taxon>Pseudomonadota</taxon>
        <taxon>Betaproteobacteria</taxon>
        <taxon>Burkholderiales</taxon>
        <taxon>Burkholderiaceae</taxon>
        <taxon>Cupriavidus</taxon>
    </lineage>
</organism>
<reference evidence="1 2" key="1">
    <citation type="submission" date="2016-10" db="EMBL/GenBank/DDBJ databases">
        <title>Complete genome sequences of three Cupriavidus strains isolated from various Malaysian environments.</title>
        <authorList>
            <person name="Abdullah A.A.-A."/>
            <person name="Shafie N.A.H."/>
            <person name="Lau N.S."/>
        </authorList>
    </citation>
    <scope>NUCLEOTIDE SEQUENCE [LARGE SCALE GENOMIC DNA]</scope>
    <source>
        <strain evidence="1 2">USMAA1020</strain>
    </source>
</reference>
<protein>
    <submittedName>
        <fullName evidence="1">Uncharacterized protein</fullName>
    </submittedName>
</protein>
<accession>A0ABN4TUK4</accession>
<name>A0ABN4TUK4_9BURK</name>
<sequence>MEFEFRTDLRGTRIFYSDIDTWLLTKQGKVFHDTLEDWVAFRRTTKIAAEGWTKYRFADTQDLEQYVDYTLLMNPKFDQHPAIQKILAETKDRPGAFGAAMENLATPLVEELRRNQPKASTTGGTHG</sequence>
<dbReference type="Proteomes" id="UP000177515">
    <property type="component" value="Chromosome 2"/>
</dbReference>